<proteinExistence type="inferred from homology"/>
<protein>
    <recommendedName>
        <fullName evidence="5">Archease domain-containing protein</fullName>
    </recommendedName>
</protein>
<evidence type="ECO:0000256" key="4">
    <source>
        <dbReference type="ARBA" id="ARBA00022837"/>
    </source>
</evidence>
<dbReference type="InterPro" id="IPR002804">
    <property type="entry name" value="Archease"/>
</dbReference>
<reference evidence="6" key="1">
    <citation type="journal article" date="2014" name="Front. Microbiol.">
        <title>High frequency of phylogenetically diverse reductive dehalogenase-homologous genes in deep subseafloor sedimentary metagenomes.</title>
        <authorList>
            <person name="Kawai M."/>
            <person name="Futagami T."/>
            <person name="Toyoda A."/>
            <person name="Takaki Y."/>
            <person name="Nishi S."/>
            <person name="Hori S."/>
            <person name="Arai W."/>
            <person name="Tsubouchi T."/>
            <person name="Morono Y."/>
            <person name="Uchiyama I."/>
            <person name="Ito T."/>
            <person name="Fujiyama A."/>
            <person name="Inagaki F."/>
            <person name="Takami H."/>
        </authorList>
    </citation>
    <scope>NUCLEOTIDE SEQUENCE</scope>
    <source>
        <strain evidence="6">Expedition CK06-06</strain>
    </source>
</reference>
<evidence type="ECO:0000256" key="3">
    <source>
        <dbReference type="ARBA" id="ARBA00022723"/>
    </source>
</evidence>
<comment type="similarity">
    <text evidence="1">Belongs to the archease family.</text>
</comment>
<comment type="caution">
    <text evidence="6">The sequence shown here is derived from an EMBL/GenBank/DDBJ whole genome shotgun (WGS) entry which is preliminary data.</text>
</comment>
<feature type="non-terminal residue" evidence="6">
    <location>
        <position position="1"/>
    </location>
</feature>
<accession>X1EL83</accession>
<dbReference type="AlphaFoldDB" id="X1EL83"/>
<dbReference type="InterPro" id="IPR036820">
    <property type="entry name" value="Archease_dom_sf"/>
</dbReference>
<gene>
    <name evidence="6" type="ORF">S03H2_23977</name>
</gene>
<dbReference type="GO" id="GO:0008033">
    <property type="term" value="P:tRNA processing"/>
    <property type="evidence" value="ECO:0007669"/>
    <property type="project" value="UniProtKB-KW"/>
</dbReference>
<evidence type="ECO:0000313" key="6">
    <source>
        <dbReference type="EMBL" id="GAH34096.1"/>
    </source>
</evidence>
<organism evidence="6">
    <name type="scientific">marine sediment metagenome</name>
    <dbReference type="NCBI Taxonomy" id="412755"/>
    <lineage>
        <taxon>unclassified sequences</taxon>
        <taxon>metagenomes</taxon>
        <taxon>ecological metagenomes</taxon>
    </lineage>
</organism>
<evidence type="ECO:0000256" key="1">
    <source>
        <dbReference type="ARBA" id="ARBA00007963"/>
    </source>
</evidence>
<feature type="domain" description="Archease" evidence="5">
    <location>
        <begin position="2"/>
        <end position="82"/>
    </location>
</feature>
<sequence length="82" mass="9693">VDQESLLVEWLNELIYLFDTENIVFKRFDITQLTNTRLKARSYGEKVDNSKHRLKVGVKATTYHMLKVDKDNGYQVQVLFDI</sequence>
<evidence type="ECO:0000259" key="5">
    <source>
        <dbReference type="Pfam" id="PF01951"/>
    </source>
</evidence>
<dbReference type="Pfam" id="PF01951">
    <property type="entry name" value="Archease"/>
    <property type="match status" value="1"/>
</dbReference>
<name>X1EL83_9ZZZZ</name>
<dbReference type="PANTHER" id="PTHR12682">
    <property type="entry name" value="ARCHEASE"/>
    <property type="match status" value="1"/>
</dbReference>
<evidence type="ECO:0000256" key="2">
    <source>
        <dbReference type="ARBA" id="ARBA00022694"/>
    </source>
</evidence>
<dbReference type="EMBL" id="BARU01013206">
    <property type="protein sequence ID" value="GAH34096.1"/>
    <property type="molecule type" value="Genomic_DNA"/>
</dbReference>
<keyword evidence="3" id="KW-0479">Metal-binding</keyword>
<dbReference type="Gene3D" id="3.55.10.10">
    <property type="entry name" value="Archease domain"/>
    <property type="match status" value="1"/>
</dbReference>
<keyword evidence="2" id="KW-0819">tRNA processing</keyword>
<dbReference type="InterPro" id="IPR023572">
    <property type="entry name" value="Archease_dom"/>
</dbReference>
<dbReference type="PANTHER" id="PTHR12682:SF11">
    <property type="entry name" value="PROTEIN ARCHEASE"/>
    <property type="match status" value="1"/>
</dbReference>
<dbReference type="GO" id="GO:0046872">
    <property type="term" value="F:metal ion binding"/>
    <property type="evidence" value="ECO:0007669"/>
    <property type="project" value="UniProtKB-KW"/>
</dbReference>
<keyword evidence="4" id="KW-0106">Calcium</keyword>
<dbReference type="SUPFAM" id="SSF69819">
    <property type="entry name" value="MTH1598-like"/>
    <property type="match status" value="1"/>
</dbReference>